<comment type="catalytic activity">
    <reaction evidence="12">
        <text>a hydroperoxide + [thioredoxin]-dithiol = an alcohol + [thioredoxin]-disulfide + H2O</text>
        <dbReference type="Rhea" id="RHEA:62620"/>
        <dbReference type="Rhea" id="RHEA-COMP:10698"/>
        <dbReference type="Rhea" id="RHEA-COMP:10700"/>
        <dbReference type="ChEBI" id="CHEBI:15377"/>
        <dbReference type="ChEBI" id="CHEBI:29950"/>
        <dbReference type="ChEBI" id="CHEBI:30879"/>
        <dbReference type="ChEBI" id="CHEBI:35924"/>
        <dbReference type="ChEBI" id="CHEBI:50058"/>
        <dbReference type="EC" id="1.11.1.24"/>
    </reaction>
</comment>
<keyword evidence="8" id="KW-0676">Redox-active center</keyword>
<dbReference type="CDD" id="cd03017">
    <property type="entry name" value="PRX_BCP"/>
    <property type="match status" value="1"/>
</dbReference>
<comment type="function">
    <text evidence="1">Thiol-specific peroxidase that catalyzes the reduction of hydrogen peroxide and organic hydroperoxides to water and alcohols, respectively. Plays a role in cell protection against oxidative stress by detoxifying peroxides and as sensor of hydrogen peroxide-mediated signaling events.</text>
</comment>
<dbReference type="PANTHER" id="PTHR42801">
    <property type="entry name" value="THIOREDOXIN-DEPENDENT PEROXIDE REDUCTASE"/>
    <property type="match status" value="1"/>
</dbReference>
<dbReference type="GO" id="GO:0045454">
    <property type="term" value="P:cell redox homeostasis"/>
    <property type="evidence" value="ECO:0007669"/>
    <property type="project" value="TreeGrafter"/>
</dbReference>
<evidence type="ECO:0000259" key="14">
    <source>
        <dbReference type="PROSITE" id="PS51352"/>
    </source>
</evidence>
<dbReference type="PIRSF" id="PIRSF000239">
    <property type="entry name" value="AHPC"/>
    <property type="match status" value="1"/>
</dbReference>
<comment type="caution">
    <text evidence="15">The sequence shown here is derived from an EMBL/GenBank/DDBJ whole genome shotgun (WGS) entry which is preliminary data.</text>
</comment>
<dbReference type="InterPro" id="IPR050924">
    <property type="entry name" value="Peroxiredoxin_BCP/PrxQ"/>
</dbReference>
<dbReference type="PANTHER" id="PTHR42801:SF4">
    <property type="entry name" value="AHPC_TSA FAMILY PROTEIN"/>
    <property type="match status" value="1"/>
</dbReference>
<evidence type="ECO:0000256" key="2">
    <source>
        <dbReference type="ARBA" id="ARBA00011245"/>
    </source>
</evidence>
<evidence type="ECO:0000256" key="3">
    <source>
        <dbReference type="ARBA" id="ARBA00013017"/>
    </source>
</evidence>
<reference evidence="15 16" key="1">
    <citation type="submission" date="2023-06" db="EMBL/GenBank/DDBJ databases">
        <title>Sporosarcina sp. nov., isolated from Korean traditional fermented seafood 'Jeotgal'.</title>
        <authorList>
            <person name="Yang A.I."/>
            <person name="Shin N.-R."/>
        </authorList>
    </citation>
    <scope>NUCLEOTIDE SEQUENCE [LARGE SCALE GENOMIC DNA]</scope>
    <source>
        <strain evidence="15 16">KCTC43456</strain>
    </source>
</reference>
<comment type="similarity">
    <text evidence="10">Belongs to the peroxiredoxin family. BCP/PrxQ subfamily.</text>
</comment>
<proteinExistence type="inferred from homology"/>
<feature type="domain" description="Thioredoxin" evidence="14">
    <location>
        <begin position="3"/>
        <end position="157"/>
    </location>
</feature>
<comment type="subunit">
    <text evidence="2">Monomer.</text>
</comment>
<evidence type="ECO:0000256" key="5">
    <source>
        <dbReference type="ARBA" id="ARBA00022862"/>
    </source>
</evidence>
<keyword evidence="5" id="KW-0049">Antioxidant</keyword>
<dbReference type="EMBL" id="JAUBDJ010000008">
    <property type="protein sequence ID" value="MDW0117801.1"/>
    <property type="molecule type" value="Genomic_DNA"/>
</dbReference>
<dbReference type="InterPro" id="IPR013766">
    <property type="entry name" value="Thioredoxin_domain"/>
</dbReference>
<keyword evidence="4 15" id="KW-0575">Peroxidase</keyword>
<dbReference type="PROSITE" id="PS51352">
    <property type="entry name" value="THIOREDOXIN_2"/>
    <property type="match status" value="1"/>
</dbReference>
<organism evidence="15 16">
    <name type="scientific">Sporosarcina thermotolerans</name>
    <dbReference type="NCBI Taxonomy" id="633404"/>
    <lineage>
        <taxon>Bacteria</taxon>
        <taxon>Bacillati</taxon>
        <taxon>Bacillota</taxon>
        <taxon>Bacilli</taxon>
        <taxon>Bacillales</taxon>
        <taxon>Caryophanaceae</taxon>
        <taxon>Sporosarcina</taxon>
    </lineage>
</organism>
<dbReference type="GO" id="GO:0008379">
    <property type="term" value="F:thioredoxin peroxidase activity"/>
    <property type="evidence" value="ECO:0007669"/>
    <property type="project" value="TreeGrafter"/>
</dbReference>
<dbReference type="RefSeq" id="WP_283734087.1">
    <property type="nucleotide sequence ID" value="NZ_CP125968.1"/>
</dbReference>
<evidence type="ECO:0000256" key="9">
    <source>
        <dbReference type="ARBA" id="ARBA00032824"/>
    </source>
</evidence>
<dbReference type="InterPro" id="IPR024706">
    <property type="entry name" value="Peroxiredoxin_AhpC-typ"/>
</dbReference>
<evidence type="ECO:0000313" key="16">
    <source>
        <dbReference type="Proteomes" id="UP001271648"/>
    </source>
</evidence>
<keyword evidence="6 15" id="KW-0560">Oxidoreductase</keyword>
<protein>
    <recommendedName>
        <fullName evidence="3">thioredoxin-dependent peroxiredoxin</fullName>
        <ecNumber evidence="3">1.11.1.24</ecNumber>
    </recommendedName>
    <alternativeName>
        <fullName evidence="11">Bacterioferritin comigratory protein</fullName>
    </alternativeName>
    <alternativeName>
        <fullName evidence="9">Thioredoxin peroxidase</fullName>
    </alternativeName>
</protein>
<evidence type="ECO:0000313" key="15">
    <source>
        <dbReference type="EMBL" id="MDW0117801.1"/>
    </source>
</evidence>
<dbReference type="SUPFAM" id="SSF52833">
    <property type="entry name" value="Thioredoxin-like"/>
    <property type="match status" value="1"/>
</dbReference>
<gene>
    <name evidence="15" type="primary">bcp</name>
    <name evidence="15" type="ORF">QTL97_12715</name>
</gene>
<dbReference type="FunFam" id="3.40.30.10:FF:000007">
    <property type="entry name" value="Thioredoxin-dependent thiol peroxidase"/>
    <property type="match status" value="1"/>
</dbReference>
<dbReference type="Pfam" id="PF00578">
    <property type="entry name" value="AhpC-TSA"/>
    <property type="match status" value="1"/>
</dbReference>
<keyword evidence="16" id="KW-1185">Reference proteome</keyword>
<evidence type="ECO:0000256" key="6">
    <source>
        <dbReference type="ARBA" id="ARBA00023002"/>
    </source>
</evidence>
<evidence type="ECO:0000256" key="7">
    <source>
        <dbReference type="ARBA" id="ARBA00023157"/>
    </source>
</evidence>
<evidence type="ECO:0000256" key="8">
    <source>
        <dbReference type="ARBA" id="ARBA00023284"/>
    </source>
</evidence>
<evidence type="ECO:0000256" key="1">
    <source>
        <dbReference type="ARBA" id="ARBA00003330"/>
    </source>
</evidence>
<accession>A0AAW9ADT6</accession>
<dbReference type="InterPro" id="IPR000866">
    <property type="entry name" value="AhpC/TSA"/>
</dbReference>
<dbReference type="GO" id="GO:0005737">
    <property type="term" value="C:cytoplasm"/>
    <property type="evidence" value="ECO:0007669"/>
    <property type="project" value="TreeGrafter"/>
</dbReference>
<evidence type="ECO:0000256" key="10">
    <source>
        <dbReference type="ARBA" id="ARBA00038489"/>
    </source>
</evidence>
<dbReference type="NCBIfam" id="NF006960">
    <property type="entry name" value="PRK09437.1"/>
    <property type="match status" value="1"/>
</dbReference>
<dbReference type="EC" id="1.11.1.24" evidence="3"/>
<evidence type="ECO:0000256" key="4">
    <source>
        <dbReference type="ARBA" id="ARBA00022559"/>
    </source>
</evidence>
<dbReference type="AlphaFoldDB" id="A0AAW9ADT6"/>
<dbReference type="Gene3D" id="3.40.30.10">
    <property type="entry name" value="Glutaredoxin"/>
    <property type="match status" value="1"/>
</dbReference>
<sequence length="158" mass="17959">MEKLEGLQAPQFTLPNEKGEKVSLSDFEGKKYVILYFYPKDATPGCTTQACDFRDAYQDFSNLNAVILGVSPDNEASHQRFIEKQGLPFSLLVDEKHEVAEKYGVWKLKKMFGKEYMGIERSTFLIDPTGTVVKEWRKVKVAGHIEEAFATLEQLTKA</sequence>
<feature type="active site" description="Cysteine sulfenic acid (-SOH) intermediate; for peroxidase activity" evidence="13">
    <location>
        <position position="46"/>
    </location>
</feature>
<name>A0AAW9ADT6_9BACL</name>
<evidence type="ECO:0000256" key="12">
    <source>
        <dbReference type="ARBA" id="ARBA00049091"/>
    </source>
</evidence>
<dbReference type="Proteomes" id="UP001271648">
    <property type="component" value="Unassembled WGS sequence"/>
</dbReference>
<dbReference type="InterPro" id="IPR036249">
    <property type="entry name" value="Thioredoxin-like_sf"/>
</dbReference>
<dbReference type="GO" id="GO:0034599">
    <property type="term" value="P:cellular response to oxidative stress"/>
    <property type="evidence" value="ECO:0007669"/>
    <property type="project" value="TreeGrafter"/>
</dbReference>
<keyword evidence="7" id="KW-1015">Disulfide bond</keyword>
<evidence type="ECO:0000256" key="11">
    <source>
        <dbReference type="ARBA" id="ARBA00041373"/>
    </source>
</evidence>
<evidence type="ECO:0000256" key="13">
    <source>
        <dbReference type="PIRSR" id="PIRSR000239-1"/>
    </source>
</evidence>